<sequence length="106" mass="12881">MELVIDEIRKLAKERKIKWQNHMIQRMRERNITRTDVLECILEGEIIEQYDKDYPYPSCLIMGRTKKGNVLHVVCAVGEGWLWFITAYYPSEDEWRDDFKTRRNKE</sequence>
<evidence type="ECO:0000313" key="2">
    <source>
        <dbReference type="EMBL" id="HHS01977.1"/>
    </source>
</evidence>
<comment type="caution">
    <text evidence="2">The sequence shown here is derived from an EMBL/GenBank/DDBJ whole genome shotgun (WGS) entry which is preliminary data.</text>
</comment>
<dbReference type="EMBL" id="DRUZ01000070">
    <property type="protein sequence ID" value="HHS01977.1"/>
    <property type="molecule type" value="Genomic_DNA"/>
</dbReference>
<dbReference type="InterPro" id="IPR025354">
    <property type="entry name" value="DUF4258"/>
</dbReference>
<dbReference type="AlphaFoldDB" id="A0A7C5ZD05"/>
<accession>A0A7C5ZD05</accession>
<feature type="transmembrane region" description="Helical" evidence="1">
    <location>
        <begin position="70"/>
        <end position="89"/>
    </location>
</feature>
<keyword evidence="1" id="KW-0812">Transmembrane</keyword>
<name>A0A7C5ZD05_9FIRM</name>
<keyword evidence="1" id="KW-1133">Transmembrane helix</keyword>
<evidence type="ECO:0000256" key="1">
    <source>
        <dbReference type="SAM" id="Phobius"/>
    </source>
</evidence>
<reference evidence="2" key="1">
    <citation type="journal article" date="2020" name="mSystems">
        <title>Genome- and Community-Level Interaction Insights into Carbon Utilization and Element Cycling Functions of Hydrothermarchaeota in Hydrothermal Sediment.</title>
        <authorList>
            <person name="Zhou Z."/>
            <person name="Liu Y."/>
            <person name="Xu W."/>
            <person name="Pan J."/>
            <person name="Luo Z.H."/>
            <person name="Li M."/>
        </authorList>
    </citation>
    <scope>NUCLEOTIDE SEQUENCE [LARGE SCALE GENOMIC DNA]</scope>
    <source>
        <strain evidence="2">SpSt-102</strain>
    </source>
</reference>
<proteinExistence type="predicted"/>
<protein>
    <submittedName>
        <fullName evidence="2">DUF4258 domain-containing protein</fullName>
    </submittedName>
</protein>
<organism evidence="2">
    <name type="scientific">Caldicellulosiruptor owensensis</name>
    <dbReference type="NCBI Taxonomy" id="55205"/>
    <lineage>
        <taxon>Bacteria</taxon>
        <taxon>Bacillati</taxon>
        <taxon>Bacillota</taxon>
        <taxon>Bacillota incertae sedis</taxon>
        <taxon>Caldicellulosiruptorales</taxon>
        <taxon>Caldicellulosiruptoraceae</taxon>
        <taxon>Caldicellulosiruptor</taxon>
    </lineage>
</organism>
<keyword evidence="1" id="KW-0472">Membrane</keyword>
<gene>
    <name evidence="2" type="ORF">ENL71_05560</name>
</gene>
<dbReference type="Pfam" id="PF14076">
    <property type="entry name" value="DUF4258"/>
    <property type="match status" value="1"/>
</dbReference>